<protein>
    <recommendedName>
        <fullName evidence="2">SAP domain-containing protein</fullName>
    </recommendedName>
</protein>
<evidence type="ECO:0000313" key="3">
    <source>
        <dbReference type="EMBL" id="MBB0231963.1"/>
    </source>
</evidence>
<dbReference type="Proteomes" id="UP000530234">
    <property type="component" value="Unassembled WGS sequence"/>
</dbReference>
<proteinExistence type="predicted"/>
<sequence length="215" mass="22587">MTDTTNTTEGAATDSPATTEGAPASTSGPGSVPATNWDAMKLSDLRAAARERGLRTGGTAAELVARLRADDQDKDGESAAEKYTRDGDEPTADGAHIPAGTGARVHDADHQDPGGQEGPVEVEGTGYRTRVVLGADQDPSTLNLDALNRPNATREYTHRAPAVKPAAVTEAWLRKGERQTLRRAIEEGLVPCGEVTHHGPDAGGKTWTFTVPVRD</sequence>
<dbReference type="InterPro" id="IPR003034">
    <property type="entry name" value="SAP_dom"/>
</dbReference>
<accession>A0A7W3T6Q5</accession>
<name>A0A7W3T6Q5_9ACTN</name>
<organism evidence="3 4">
    <name type="scientific">Streptomyces calidiresistens</name>
    <dbReference type="NCBI Taxonomy" id="1485586"/>
    <lineage>
        <taxon>Bacteria</taxon>
        <taxon>Bacillati</taxon>
        <taxon>Actinomycetota</taxon>
        <taxon>Actinomycetes</taxon>
        <taxon>Kitasatosporales</taxon>
        <taxon>Streptomycetaceae</taxon>
        <taxon>Streptomyces</taxon>
    </lineage>
</organism>
<dbReference type="Pfam" id="PF02037">
    <property type="entry name" value="SAP"/>
    <property type="match status" value="1"/>
</dbReference>
<feature type="domain" description="SAP" evidence="2">
    <location>
        <begin position="37"/>
        <end position="71"/>
    </location>
</feature>
<feature type="region of interest" description="Disordered" evidence="1">
    <location>
        <begin position="1"/>
        <end position="38"/>
    </location>
</feature>
<dbReference type="PROSITE" id="PS50800">
    <property type="entry name" value="SAP"/>
    <property type="match status" value="1"/>
</dbReference>
<comment type="caution">
    <text evidence="3">The sequence shown here is derived from an EMBL/GenBank/DDBJ whole genome shotgun (WGS) entry which is preliminary data.</text>
</comment>
<keyword evidence="4" id="KW-1185">Reference proteome</keyword>
<dbReference type="RefSeq" id="WP_182666514.1">
    <property type="nucleotide sequence ID" value="NZ_VKHS01000699.1"/>
</dbReference>
<dbReference type="AlphaFoldDB" id="A0A7W3T6Q5"/>
<feature type="compositionally biased region" description="Basic and acidic residues" evidence="1">
    <location>
        <begin position="65"/>
        <end position="88"/>
    </location>
</feature>
<dbReference type="Gene3D" id="1.10.720.30">
    <property type="entry name" value="SAP domain"/>
    <property type="match status" value="1"/>
</dbReference>
<dbReference type="SMART" id="SM00513">
    <property type="entry name" value="SAP"/>
    <property type="match status" value="1"/>
</dbReference>
<dbReference type="EMBL" id="VKHS01000699">
    <property type="protein sequence ID" value="MBB0231963.1"/>
    <property type="molecule type" value="Genomic_DNA"/>
</dbReference>
<evidence type="ECO:0000313" key="4">
    <source>
        <dbReference type="Proteomes" id="UP000530234"/>
    </source>
</evidence>
<feature type="region of interest" description="Disordered" evidence="1">
    <location>
        <begin position="65"/>
        <end position="123"/>
    </location>
</feature>
<evidence type="ECO:0000259" key="2">
    <source>
        <dbReference type="PROSITE" id="PS50800"/>
    </source>
</evidence>
<feature type="compositionally biased region" description="Low complexity" evidence="1">
    <location>
        <begin position="1"/>
        <end position="14"/>
    </location>
</feature>
<evidence type="ECO:0000256" key="1">
    <source>
        <dbReference type="SAM" id="MobiDB-lite"/>
    </source>
</evidence>
<dbReference type="InterPro" id="IPR036361">
    <property type="entry name" value="SAP_dom_sf"/>
</dbReference>
<feature type="region of interest" description="Disordered" evidence="1">
    <location>
        <begin position="192"/>
        <end position="215"/>
    </location>
</feature>
<reference evidence="4" key="1">
    <citation type="submission" date="2019-10" db="EMBL/GenBank/DDBJ databases">
        <title>Streptomyces sp. nov., a novel actinobacterium isolated from alkaline environment.</title>
        <authorList>
            <person name="Golinska P."/>
        </authorList>
    </citation>
    <scope>NUCLEOTIDE SEQUENCE [LARGE SCALE GENOMIC DNA]</scope>
    <source>
        <strain evidence="4">DSM 42108</strain>
    </source>
</reference>
<gene>
    <name evidence="3" type="ORF">FOE67_21290</name>
</gene>
<dbReference type="SUPFAM" id="SSF68906">
    <property type="entry name" value="SAP domain"/>
    <property type="match status" value="1"/>
</dbReference>